<evidence type="ECO:0000313" key="5">
    <source>
        <dbReference type="Proteomes" id="UP000006048"/>
    </source>
</evidence>
<reference evidence="4 5" key="1">
    <citation type="submission" date="2012-06" db="EMBL/GenBank/DDBJ databases">
        <title>The complete chromosome of genome of Turneriella parva DSM 21527.</title>
        <authorList>
            <consortium name="US DOE Joint Genome Institute (JGI-PGF)"/>
            <person name="Lucas S."/>
            <person name="Han J."/>
            <person name="Lapidus A."/>
            <person name="Bruce D."/>
            <person name="Goodwin L."/>
            <person name="Pitluck S."/>
            <person name="Peters L."/>
            <person name="Kyrpides N."/>
            <person name="Mavromatis K."/>
            <person name="Ivanova N."/>
            <person name="Mikhailova N."/>
            <person name="Chertkov O."/>
            <person name="Detter J.C."/>
            <person name="Tapia R."/>
            <person name="Han C."/>
            <person name="Land M."/>
            <person name="Hauser L."/>
            <person name="Markowitz V."/>
            <person name="Cheng J.-F."/>
            <person name="Hugenholtz P."/>
            <person name="Woyke T."/>
            <person name="Wu D."/>
            <person name="Gronow S."/>
            <person name="Wellnitz S."/>
            <person name="Brambilla E."/>
            <person name="Klenk H.-P."/>
            <person name="Eisen J.A."/>
        </authorList>
    </citation>
    <scope>NUCLEOTIDE SEQUENCE [LARGE SCALE GENOMIC DNA]</scope>
    <source>
        <strain evidence="5">ATCC BAA-1111 / DSM 21527 / NCTC 11395 / H</strain>
    </source>
</reference>
<dbReference type="RefSeq" id="WP_014804417.1">
    <property type="nucleotide sequence ID" value="NC_018020.1"/>
</dbReference>
<feature type="domain" description="Lnb N-terminal periplasmic" evidence="1">
    <location>
        <begin position="110"/>
        <end position="277"/>
    </location>
</feature>
<feature type="domain" description="DUF7840" evidence="2">
    <location>
        <begin position="383"/>
        <end position="599"/>
    </location>
</feature>
<gene>
    <name evidence="4" type="ordered locus">Turpa_3278</name>
</gene>
<dbReference type="HOGENOM" id="CLU_025316_0_0_12"/>
<dbReference type="OrthoDB" id="9759948at2"/>
<dbReference type="InterPro" id="IPR057162">
    <property type="entry name" value="DUF7840"/>
</dbReference>
<organism evidence="4 5">
    <name type="scientific">Turneriella parva (strain ATCC BAA-1111 / DSM 21527 / NCTC 11395 / H)</name>
    <name type="common">Leptospira parva</name>
    <dbReference type="NCBI Taxonomy" id="869212"/>
    <lineage>
        <taxon>Bacteria</taxon>
        <taxon>Pseudomonadati</taxon>
        <taxon>Spirochaetota</taxon>
        <taxon>Spirochaetia</taxon>
        <taxon>Leptospirales</taxon>
        <taxon>Leptospiraceae</taxon>
        <taxon>Turneriella</taxon>
    </lineage>
</organism>
<accession>I4B9G0</accession>
<dbReference type="PATRIC" id="fig|869212.3.peg.3315"/>
<dbReference type="Pfam" id="PF25222">
    <property type="entry name" value="DUF7840"/>
    <property type="match status" value="1"/>
</dbReference>
<dbReference type="EMBL" id="CP002959">
    <property type="protein sequence ID" value="AFM13917.1"/>
    <property type="molecule type" value="Genomic_DNA"/>
</dbReference>
<dbReference type="AlphaFoldDB" id="I4B9G0"/>
<sequence>MRELYAKELIYKAHSLKTAESTAWRRLVHYDSFLGRTRSEARDKVAGEFFASEKGLTDPEAELDATIMALFTDLKEPEPARCRYPAREIFLVKALGIDKTKLPPVNCIKYKDWRASMSANSVSVVFASFYMGNPSSMFGHTFLRFHNKDRSALLDASFNYAAIAEEGNAIAYAWLGMTGGFMGQYSMHPYYVKINEYNDMESRDLWEFPLDVTPDELDFMQAHLWELSSAFFPYYYLDENCSYQLLTLLEATRPGLNLTSRWSLFVTPTDTLHTMKEAGLIAKEGRYRAAVFTRYFTFFENASPIARETFRSIRDTRTLPTGNQTDDVVAVDMLLEFYKYSNDYNMANWLPADAEHYQSLLAWRAKAPQDSGLEALVKADPDKNPLSGFKSTEIRGGYFQADNAGSAIFGIRPALRELHDVSRGFSPWSQIQIMGFSLSYTPQTQLLRLEDFTVVDILALAPWQAHVKKLSYRLRTGLFRHDEFLKQTDSTLSWDSTAGAGFTLPFLNTFGWFGMAQATAQVGSLWENTLRIAPGILTGFKANWSTRFASSLAYEIDYGIISNSTALQRIDFKNAIGVWGNWVLEVDLLYAFARPQQITSDYLRVTALAKTYF</sequence>
<dbReference type="KEGG" id="tpx:Turpa_3278"/>
<keyword evidence="5" id="KW-1185">Reference proteome</keyword>
<dbReference type="Pfam" id="PF13387">
    <property type="entry name" value="Lnb_N"/>
    <property type="match status" value="1"/>
</dbReference>
<dbReference type="Pfam" id="PF25225">
    <property type="entry name" value="DUF7843"/>
    <property type="match status" value="1"/>
</dbReference>
<dbReference type="InterPro" id="IPR025178">
    <property type="entry name" value="Lnb_N"/>
</dbReference>
<proteinExistence type="predicted"/>
<dbReference type="STRING" id="869212.Turpa_3278"/>
<evidence type="ECO:0000313" key="4">
    <source>
        <dbReference type="EMBL" id="AFM13917.1"/>
    </source>
</evidence>
<dbReference type="Proteomes" id="UP000006048">
    <property type="component" value="Chromosome"/>
</dbReference>
<feature type="domain" description="DUF7843" evidence="3">
    <location>
        <begin position="19"/>
        <end position="92"/>
    </location>
</feature>
<evidence type="ECO:0000259" key="3">
    <source>
        <dbReference type="Pfam" id="PF25225"/>
    </source>
</evidence>
<name>I4B9G0_TURPD</name>
<evidence type="ECO:0000259" key="2">
    <source>
        <dbReference type="Pfam" id="PF25222"/>
    </source>
</evidence>
<evidence type="ECO:0000259" key="1">
    <source>
        <dbReference type="Pfam" id="PF13387"/>
    </source>
</evidence>
<protein>
    <submittedName>
        <fullName evidence="4">Uncharacterized protein</fullName>
    </submittedName>
</protein>
<dbReference type="InterPro" id="IPR057165">
    <property type="entry name" value="DUF7843"/>
</dbReference>